<gene>
    <name evidence="1" type="ORF">K488DRAFT_90279</name>
</gene>
<name>A0ACB8Q8N0_9AGAM</name>
<proteinExistence type="predicted"/>
<reference evidence="1" key="2">
    <citation type="journal article" date="2022" name="New Phytol.">
        <title>Evolutionary transition to the ectomycorrhizal habit in the genomes of a hyperdiverse lineage of mushroom-forming fungi.</title>
        <authorList>
            <person name="Looney B."/>
            <person name="Miyauchi S."/>
            <person name="Morin E."/>
            <person name="Drula E."/>
            <person name="Courty P.E."/>
            <person name="Kohler A."/>
            <person name="Kuo A."/>
            <person name="LaButti K."/>
            <person name="Pangilinan J."/>
            <person name="Lipzen A."/>
            <person name="Riley R."/>
            <person name="Andreopoulos W."/>
            <person name="He G."/>
            <person name="Johnson J."/>
            <person name="Nolan M."/>
            <person name="Tritt A."/>
            <person name="Barry K.W."/>
            <person name="Grigoriev I.V."/>
            <person name="Nagy L.G."/>
            <person name="Hibbett D."/>
            <person name="Henrissat B."/>
            <person name="Matheny P.B."/>
            <person name="Labbe J."/>
            <person name="Martin F.M."/>
        </authorList>
    </citation>
    <scope>NUCLEOTIDE SEQUENCE</scope>
    <source>
        <strain evidence="1">EC-137</strain>
    </source>
</reference>
<organism evidence="1 2">
    <name type="scientific">Vararia minispora EC-137</name>
    <dbReference type="NCBI Taxonomy" id="1314806"/>
    <lineage>
        <taxon>Eukaryota</taxon>
        <taxon>Fungi</taxon>
        <taxon>Dikarya</taxon>
        <taxon>Basidiomycota</taxon>
        <taxon>Agaricomycotina</taxon>
        <taxon>Agaricomycetes</taxon>
        <taxon>Russulales</taxon>
        <taxon>Lachnocladiaceae</taxon>
        <taxon>Vararia</taxon>
    </lineage>
</organism>
<dbReference type="Proteomes" id="UP000814128">
    <property type="component" value="Unassembled WGS sequence"/>
</dbReference>
<evidence type="ECO:0000313" key="1">
    <source>
        <dbReference type="EMBL" id="KAI0027946.1"/>
    </source>
</evidence>
<sequence>MPGFSKTPPYITPPVPDQTPINVLPVEILAIIFNSGADMQAESANPGFEVLVSHVCQRWRTVALKAATLWNRVSFDEGPPFERSRTYIERSRKAPLYIEINCDALYHEDDEDPTNGPVFPEDLPAIYGLILPHVGCWRSFKIMVRSPTIMHRVLLVLSSAGPAPELHKLVLIYFMPNDRNDADEFFYPASLREPLLPFGGIAPNLRHLELWGVHLDWECAASRAGLETLQLAYHARDVRPSFAAFAHILSSSPALRRLALIESGPAGGVENWPELPLRIRLGDVDQLVFVFLYQSVVLALLARLELPALRHLTLGDLDLEEDAGDHGAVLRALVGDGEGGLARQLESLEVAGLRAKEADVRALYNVMPGLQTFELDALQAGGHFFNCLLPAEGAAPLPCLESLKTTGISGRQMCAIVKARAAANMPLKRVSMARGDVVSSKQRTWLRKRVDFTRFGYVNGYSDSMDD</sequence>
<comment type="caution">
    <text evidence="1">The sequence shown here is derived from an EMBL/GenBank/DDBJ whole genome shotgun (WGS) entry which is preliminary data.</text>
</comment>
<reference evidence="1" key="1">
    <citation type="submission" date="2021-02" db="EMBL/GenBank/DDBJ databases">
        <authorList>
            <consortium name="DOE Joint Genome Institute"/>
            <person name="Ahrendt S."/>
            <person name="Looney B.P."/>
            <person name="Miyauchi S."/>
            <person name="Morin E."/>
            <person name="Drula E."/>
            <person name="Courty P.E."/>
            <person name="Chicoki N."/>
            <person name="Fauchery L."/>
            <person name="Kohler A."/>
            <person name="Kuo A."/>
            <person name="Labutti K."/>
            <person name="Pangilinan J."/>
            <person name="Lipzen A."/>
            <person name="Riley R."/>
            <person name="Andreopoulos W."/>
            <person name="He G."/>
            <person name="Johnson J."/>
            <person name="Barry K.W."/>
            <person name="Grigoriev I.V."/>
            <person name="Nagy L."/>
            <person name="Hibbett D."/>
            <person name="Henrissat B."/>
            <person name="Matheny P.B."/>
            <person name="Labbe J."/>
            <person name="Martin F."/>
        </authorList>
    </citation>
    <scope>NUCLEOTIDE SEQUENCE</scope>
    <source>
        <strain evidence="1">EC-137</strain>
    </source>
</reference>
<dbReference type="EMBL" id="MU273815">
    <property type="protein sequence ID" value="KAI0027946.1"/>
    <property type="molecule type" value="Genomic_DNA"/>
</dbReference>
<protein>
    <submittedName>
        <fullName evidence="1">Uncharacterized protein</fullName>
    </submittedName>
</protein>
<keyword evidence="2" id="KW-1185">Reference proteome</keyword>
<evidence type="ECO:0000313" key="2">
    <source>
        <dbReference type="Proteomes" id="UP000814128"/>
    </source>
</evidence>
<accession>A0ACB8Q8N0</accession>